<reference evidence="2" key="2">
    <citation type="journal article" date="2015" name="Fish Shellfish Immunol.">
        <title>Early steps in the European eel (Anguilla anguilla)-Vibrio vulnificus interaction in the gills: Role of the RtxA13 toxin.</title>
        <authorList>
            <person name="Callol A."/>
            <person name="Pajuelo D."/>
            <person name="Ebbesson L."/>
            <person name="Teles M."/>
            <person name="MacKenzie S."/>
            <person name="Amaro C."/>
        </authorList>
    </citation>
    <scope>NUCLEOTIDE SEQUENCE</scope>
</reference>
<protein>
    <submittedName>
        <fullName evidence="2">Uncharacterized protein</fullName>
    </submittedName>
</protein>
<sequence length="24" mass="2713">MGALLYLSILTLNLPVFTITLFMQ</sequence>
<accession>A0A0E9PRR7</accession>
<evidence type="ECO:0000313" key="2">
    <source>
        <dbReference type="EMBL" id="JAH06982.1"/>
    </source>
</evidence>
<dbReference type="AlphaFoldDB" id="A0A0E9PRR7"/>
<keyword evidence="1" id="KW-1133">Transmembrane helix</keyword>
<dbReference type="EMBL" id="GBXM01101595">
    <property type="protein sequence ID" value="JAH06982.1"/>
    <property type="molecule type" value="Transcribed_RNA"/>
</dbReference>
<name>A0A0E9PRR7_ANGAN</name>
<evidence type="ECO:0000256" key="1">
    <source>
        <dbReference type="SAM" id="Phobius"/>
    </source>
</evidence>
<keyword evidence="1" id="KW-0472">Membrane</keyword>
<organism evidence="2">
    <name type="scientific">Anguilla anguilla</name>
    <name type="common">European freshwater eel</name>
    <name type="synonym">Muraena anguilla</name>
    <dbReference type="NCBI Taxonomy" id="7936"/>
    <lineage>
        <taxon>Eukaryota</taxon>
        <taxon>Metazoa</taxon>
        <taxon>Chordata</taxon>
        <taxon>Craniata</taxon>
        <taxon>Vertebrata</taxon>
        <taxon>Euteleostomi</taxon>
        <taxon>Actinopterygii</taxon>
        <taxon>Neopterygii</taxon>
        <taxon>Teleostei</taxon>
        <taxon>Anguilliformes</taxon>
        <taxon>Anguillidae</taxon>
        <taxon>Anguilla</taxon>
    </lineage>
</organism>
<keyword evidence="1" id="KW-0812">Transmembrane</keyword>
<feature type="transmembrane region" description="Helical" evidence="1">
    <location>
        <begin position="6"/>
        <end position="23"/>
    </location>
</feature>
<proteinExistence type="predicted"/>
<reference evidence="2" key="1">
    <citation type="submission" date="2014-11" db="EMBL/GenBank/DDBJ databases">
        <authorList>
            <person name="Amaro Gonzalez C."/>
        </authorList>
    </citation>
    <scope>NUCLEOTIDE SEQUENCE</scope>
</reference>